<reference evidence="2 3" key="1">
    <citation type="journal article" date="2010" name="Nature">
        <title>The Ectocarpus genome and the independent evolution of multicellularity in brown algae.</title>
        <authorList>
            <person name="Cock J.M."/>
            <person name="Sterck L."/>
            <person name="Rouze P."/>
            <person name="Scornet D."/>
            <person name="Allen A.E."/>
            <person name="Amoutzias G."/>
            <person name="Anthouard V."/>
            <person name="Artiguenave F."/>
            <person name="Aury J.M."/>
            <person name="Badger J.H."/>
            <person name="Beszteri B."/>
            <person name="Billiau K."/>
            <person name="Bonnet E."/>
            <person name="Bothwell J.H."/>
            <person name="Bowler C."/>
            <person name="Boyen C."/>
            <person name="Brownlee C."/>
            <person name="Carrano C.J."/>
            <person name="Charrier B."/>
            <person name="Cho G.Y."/>
            <person name="Coelho S.M."/>
            <person name="Collen J."/>
            <person name="Corre E."/>
            <person name="Da Silva C."/>
            <person name="Delage L."/>
            <person name="Delaroque N."/>
            <person name="Dittami S.M."/>
            <person name="Doulbeau S."/>
            <person name="Elias M."/>
            <person name="Farnham G."/>
            <person name="Gachon C.M."/>
            <person name="Gschloessl B."/>
            <person name="Heesch S."/>
            <person name="Jabbari K."/>
            <person name="Jubin C."/>
            <person name="Kawai H."/>
            <person name="Kimura K."/>
            <person name="Kloareg B."/>
            <person name="Kupper F.C."/>
            <person name="Lang D."/>
            <person name="Le Bail A."/>
            <person name="Leblanc C."/>
            <person name="Lerouge P."/>
            <person name="Lohr M."/>
            <person name="Lopez P.J."/>
            <person name="Martens C."/>
            <person name="Maumus F."/>
            <person name="Michel G."/>
            <person name="Miranda-Saavedra D."/>
            <person name="Morales J."/>
            <person name="Moreau H."/>
            <person name="Motomura T."/>
            <person name="Nagasato C."/>
            <person name="Napoli C.A."/>
            <person name="Nelson D.R."/>
            <person name="Nyvall-Collen P."/>
            <person name="Peters A.F."/>
            <person name="Pommier C."/>
            <person name="Potin P."/>
            <person name="Poulain J."/>
            <person name="Quesneville H."/>
            <person name="Read B."/>
            <person name="Rensing S.A."/>
            <person name="Ritter A."/>
            <person name="Rousvoal S."/>
            <person name="Samanta M."/>
            <person name="Samson G."/>
            <person name="Schroeder D.C."/>
            <person name="Segurens B."/>
            <person name="Strittmatter M."/>
            <person name="Tonon T."/>
            <person name="Tregear J.W."/>
            <person name="Valentin K."/>
            <person name="von Dassow P."/>
            <person name="Yamagishi T."/>
            <person name="Van de Peer Y."/>
            <person name="Wincker P."/>
        </authorList>
    </citation>
    <scope>NUCLEOTIDE SEQUENCE [LARGE SCALE GENOMIC DNA]</scope>
    <source>
        <strain evidence="3">Ec32 / CCAP1310/4</strain>
    </source>
</reference>
<dbReference type="eggNOG" id="ENOG502S4FY">
    <property type="taxonomic scope" value="Eukaryota"/>
</dbReference>
<dbReference type="OMA" id="AEHWMMF"/>
<dbReference type="EMBL" id="FN649749">
    <property type="protein sequence ID" value="CBJ32535.1"/>
    <property type="molecule type" value="Genomic_DNA"/>
</dbReference>
<sequence>MPRRGRKKLPGCSRPCFIEPNGRVHDYCGVTHGREAQASSSPAPAATRFDGTREYVSPDLLFFWQPPSVFSQWTPSVFVVDNVQYSCAEQYMMAEKAKLFGDNSSWQKIMATPSPREHKDLGRGVSGYDQNVWDQHKMRIVARGNYAKFTQNEMMGQRLLDTGEKLLAEASPYDRVWGIGLRADNPAARTPSSWRGQNLLGDILQEVRTRMIAEAVGDKPPSPPPP</sequence>
<dbReference type="InParanoid" id="D7FYJ3"/>
<dbReference type="OrthoDB" id="206452at2759"/>
<dbReference type="NCBIfam" id="TIGR02464">
    <property type="entry name" value="ribofla_fusion"/>
    <property type="match status" value="1"/>
</dbReference>
<dbReference type="Gene3D" id="1.10.357.40">
    <property type="entry name" value="YbiA-like"/>
    <property type="match status" value="1"/>
</dbReference>
<proteinExistence type="predicted"/>
<evidence type="ECO:0000313" key="3">
    <source>
        <dbReference type="Proteomes" id="UP000002630"/>
    </source>
</evidence>
<dbReference type="AlphaFoldDB" id="D7FYJ3"/>
<evidence type="ECO:0000313" key="2">
    <source>
        <dbReference type="EMBL" id="CBJ32535.1"/>
    </source>
</evidence>
<gene>
    <name evidence="2" type="ORF">Esi_0345_0025</name>
</gene>
<dbReference type="Pfam" id="PF08719">
    <property type="entry name" value="NADAR"/>
    <property type="match status" value="1"/>
</dbReference>
<dbReference type="InterPro" id="IPR037238">
    <property type="entry name" value="YbiA-like_sf"/>
</dbReference>
<dbReference type="InterPro" id="IPR012816">
    <property type="entry name" value="NADAR"/>
</dbReference>
<dbReference type="EMBL" id="FN648537">
    <property type="protein sequence ID" value="CBJ32535.1"/>
    <property type="molecule type" value="Genomic_DNA"/>
</dbReference>
<dbReference type="STRING" id="2880.D7FYJ3"/>
<feature type="domain" description="NADAR" evidence="1">
    <location>
        <begin position="62"/>
        <end position="211"/>
    </location>
</feature>
<keyword evidence="3" id="KW-1185">Reference proteome</keyword>
<dbReference type="SUPFAM" id="SSF143990">
    <property type="entry name" value="YbiA-like"/>
    <property type="match status" value="1"/>
</dbReference>
<organism evidence="2 3">
    <name type="scientific">Ectocarpus siliculosus</name>
    <name type="common">Brown alga</name>
    <name type="synonym">Conferva siliculosa</name>
    <dbReference type="NCBI Taxonomy" id="2880"/>
    <lineage>
        <taxon>Eukaryota</taxon>
        <taxon>Sar</taxon>
        <taxon>Stramenopiles</taxon>
        <taxon>Ochrophyta</taxon>
        <taxon>PX clade</taxon>
        <taxon>Phaeophyceae</taxon>
        <taxon>Ectocarpales</taxon>
        <taxon>Ectocarpaceae</taxon>
        <taxon>Ectocarpus</taxon>
    </lineage>
</organism>
<protein>
    <recommendedName>
        <fullName evidence="1">NADAR domain-containing protein</fullName>
    </recommendedName>
</protein>
<accession>D7FYJ3</accession>
<evidence type="ECO:0000259" key="1">
    <source>
        <dbReference type="Pfam" id="PF08719"/>
    </source>
</evidence>
<dbReference type="CDD" id="cd15457">
    <property type="entry name" value="NADAR"/>
    <property type="match status" value="1"/>
</dbReference>
<name>D7FYJ3_ECTSI</name>
<dbReference type="Proteomes" id="UP000002630">
    <property type="component" value="Linkage Group LG24"/>
</dbReference>